<dbReference type="Proteomes" id="UP000216024">
    <property type="component" value="Unassembled WGS sequence"/>
</dbReference>
<dbReference type="EMBL" id="NIBG01000003">
    <property type="protein sequence ID" value="PAB60312.1"/>
    <property type="molecule type" value="Genomic_DNA"/>
</dbReference>
<reference evidence="2 3" key="1">
    <citation type="submission" date="2017-06" db="EMBL/GenBank/DDBJ databases">
        <title>Draft genome sequence of anaerobic fermentative bacterium Anaeromicrobium sediminis DY2726D isolated from West Pacific Ocean sediments.</title>
        <authorList>
            <person name="Zeng X."/>
        </authorList>
    </citation>
    <scope>NUCLEOTIDE SEQUENCE [LARGE SCALE GENOMIC DNA]</scope>
    <source>
        <strain evidence="2 3">DY2726D</strain>
    </source>
</reference>
<dbReference type="OrthoDB" id="3078716at2"/>
<evidence type="ECO:0000313" key="2">
    <source>
        <dbReference type="EMBL" id="PAB60312.1"/>
    </source>
</evidence>
<protein>
    <recommendedName>
        <fullName evidence="1">DUF4261 domain-containing protein</fullName>
    </recommendedName>
</protein>
<dbReference type="InterPro" id="IPR025357">
    <property type="entry name" value="DUF4261"/>
</dbReference>
<dbReference type="AlphaFoldDB" id="A0A267MLN3"/>
<evidence type="ECO:0000259" key="1">
    <source>
        <dbReference type="Pfam" id="PF14080"/>
    </source>
</evidence>
<comment type="caution">
    <text evidence="2">The sequence shown here is derived from an EMBL/GenBank/DDBJ whole genome shotgun (WGS) entry which is preliminary data.</text>
</comment>
<sequence length="309" mass="35631">MVIYVWMNTTKYTGGDKMGLLEKFFGKRKKRVKESEKVIEDSQPAISLIFNELPIIDSEVVGKRIEEIESLKGSVHITLDKELNDGENILSVIEFDDHKIKLVGFNGPLPSNTINHTVNCSYWKPDEKEVMRNHKAHIICYYHGKNSDPIEKYIALYKVAYAFMENGLIGLINEDAWTCNLAYVIDDLMNEGMLEECRNVPPLLLWTNLVKMPTESGTWMFTKGNHIFGVNDFAYKGDMSKASEVNEIFNNIFYYIYENKVNVEVGHTLQIKEDVYLKFEKVTEEKEYIEGPLGTLVIERINPNDINSY</sequence>
<dbReference type="Pfam" id="PF14080">
    <property type="entry name" value="DUF4261"/>
    <property type="match status" value="1"/>
</dbReference>
<keyword evidence="3" id="KW-1185">Reference proteome</keyword>
<evidence type="ECO:0000313" key="3">
    <source>
        <dbReference type="Proteomes" id="UP000216024"/>
    </source>
</evidence>
<feature type="domain" description="DUF4261" evidence="1">
    <location>
        <begin position="222"/>
        <end position="299"/>
    </location>
</feature>
<gene>
    <name evidence="2" type="ORF">CCE28_05295</name>
</gene>
<name>A0A267MLN3_9FIRM</name>
<proteinExistence type="predicted"/>
<accession>A0A267MLN3</accession>
<organism evidence="2 3">
    <name type="scientific">Anaeromicrobium sediminis</name>
    <dbReference type="NCBI Taxonomy" id="1478221"/>
    <lineage>
        <taxon>Bacteria</taxon>
        <taxon>Bacillati</taxon>
        <taxon>Bacillota</taxon>
        <taxon>Clostridia</taxon>
        <taxon>Peptostreptococcales</taxon>
        <taxon>Thermotaleaceae</taxon>
        <taxon>Anaeromicrobium</taxon>
    </lineage>
</organism>